<feature type="transmembrane region" description="Helical" evidence="1">
    <location>
        <begin position="76"/>
        <end position="97"/>
    </location>
</feature>
<keyword evidence="1" id="KW-0472">Membrane</keyword>
<keyword evidence="1" id="KW-1133">Transmembrane helix</keyword>
<sequence length="256" mass="27711">MTGLLKPALSLTVFARPQRWWLARGVPPALHDSRRWVRALRTTLLLGVTGLASASVSTAFPLISLFLDAIASGREYGAFGLLVWPGLVFGGVVLLPVSRWCGRNWWAAVLAVFVSIGCYYVSVSSYLEWNPIFGNKAFSPEVAGALAGLIGGGGVGLWMLPWRRPRLWWTLMAVTAAGGLGGLLTGAGWSADWNIPVPSGLDWLRGLFGLNLCFSPFQGLVAAALGLRLWWDEPPPLAETADEERLPTHDTPFATR</sequence>
<gene>
    <name evidence="2" type="ORF">ENS64_15505</name>
</gene>
<evidence type="ECO:0000256" key="1">
    <source>
        <dbReference type="SAM" id="Phobius"/>
    </source>
</evidence>
<feature type="transmembrane region" description="Helical" evidence="1">
    <location>
        <begin position="203"/>
        <end position="227"/>
    </location>
</feature>
<accession>A0A7C4QTR5</accession>
<evidence type="ECO:0000313" key="2">
    <source>
        <dbReference type="EMBL" id="HGT40649.1"/>
    </source>
</evidence>
<proteinExistence type="predicted"/>
<feature type="transmembrane region" description="Helical" evidence="1">
    <location>
        <begin position="44"/>
        <end position="70"/>
    </location>
</feature>
<keyword evidence="1" id="KW-0812">Transmembrane</keyword>
<protein>
    <submittedName>
        <fullName evidence="2">Uncharacterized protein</fullName>
    </submittedName>
</protein>
<comment type="caution">
    <text evidence="2">The sequence shown here is derived from an EMBL/GenBank/DDBJ whole genome shotgun (WGS) entry which is preliminary data.</text>
</comment>
<feature type="transmembrane region" description="Helical" evidence="1">
    <location>
        <begin position="142"/>
        <end position="160"/>
    </location>
</feature>
<feature type="transmembrane region" description="Helical" evidence="1">
    <location>
        <begin position="104"/>
        <end position="122"/>
    </location>
</feature>
<name>A0A7C4QTR5_9PLAN</name>
<feature type="transmembrane region" description="Helical" evidence="1">
    <location>
        <begin position="167"/>
        <end position="191"/>
    </location>
</feature>
<organism evidence="2">
    <name type="scientific">Schlesneria paludicola</name>
    <dbReference type="NCBI Taxonomy" id="360056"/>
    <lineage>
        <taxon>Bacteria</taxon>
        <taxon>Pseudomonadati</taxon>
        <taxon>Planctomycetota</taxon>
        <taxon>Planctomycetia</taxon>
        <taxon>Planctomycetales</taxon>
        <taxon>Planctomycetaceae</taxon>
        <taxon>Schlesneria</taxon>
    </lineage>
</organism>
<reference evidence="2" key="1">
    <citation type="journal article" date="2020" name="mSystems">
        <title>Genome- and Community-Level Interaction Insights into Carbon Utilization and Element Cycling Functions of Hydrothermarchaeota in Hydrothermal Sediment.</title>
        <authorList>
            <person name="Zhou Z."/>
            <person name="Liu Y."/>
            <person name="Xu W."/>
            <person name="Pan J."/>
            <person name="Luo Z.H."/>
            <person name="Li M."/>
        </authorList>
    </citation>
    <scope>NUCLEOTIDE SEQUENCE [LARGE SCALE GENOMIC DNA]</scope>
    <source>
        <strain evidence="2">SpSt-508</strain>
    </source>
</reference>
<dbReference type="EMBL" id="DSVQ01000018">
    <property type="protein sequence ID" value="HGT40649.1"/>
    <property type="molecule type" value="Genomic_DNA"/>
</dbReference>
<dbReference type="AlphaFoldDB" id="A0A7C4QTR5"/>